<keyword evidence="7" id="KW-0464">Manganese</keyword>
<dbReference type="UniPathway" id="UPA00109">
    <property type="reaction ID" value="UER00186"/>
</dbReference>
<dbReference type="AlphaFoldDB" id="A0A4Z1SSJ0"/>
<evidence type="ECO:0000256" key="3">
    <source>
        <dbReference type="ARBA" id="ARBA00008819"/>
    </source>
</evidence>
<name>A0A4Z1SSJ0_GIAMU</name>
<dbReference type="EC" id="5.4.2.12" evidence="4"/>
<dbReference type="InterPro" id="IPR011258">
    <property type="entry name" value="BPG-indep_PGM_N"/>
</dbReference>
<organism evidence="11 12">
    <name type="scientific">Giardia muris</name>
    <dbReference type="NCBI Taxonomy" id="5742"/>
    <lineage>
        <taxon>Eukaryota</taxon>
        <taxon>Metamonada</taxon>
        <taxon>Diplomonadida</taxon>
        <taxon>Hexamitidae</taxon>
        <taxon>Giardiinae</taxon>
        <taxon>Giardia</taxon>
    </lineage>
</organism>
<evidence type="ECO:0000313" key="12">
    <source>
        <dbReference type="Proteomes" id="UP000315496"/>
    </source>
</evidence>
<evidence type="ECO:0000256" key="6">
    <source>
        <dbReference type="ARBA" id="ARBA00023152"/>
    </source>
</evidence>
<evidence type="ECO:0000256" key="7">
    <source>
        <dbReference type="ARBA" id="ARBA00023211"/>
    </source>
</evidence>
<dbReference type="EMBL" id="VDLU01000005">
    <property type="protein sequence ID" value="TNJ26628.1"/>
    <property type="molecule type" value="Genomic_DNA"/>
</dbReference>
<gene>
    <name evidence="11" type="ORF">GMRT_11320</name>
</gene>
<dbReference type="PANTHER" id="PTHR31637">
    <property type="entry name" value="2,3-BISPHOSPHOGLYCERATE-INDEPENDENT PHOSPHOGLYCERATE MUTASE"/>
    <property type="match status" value="1"/>
</dbReference>
<evidence type="ECO:0000256" key="1">
    <source>
        <dbReference type="ARBA" id="ARBA00001936"/>
    </source>
</evidence>
<dbReference type="Proteomes" id="UP000315496">
    <property type="component" value="Chromosome 5"/>
</dbReference>
<dbReference type="Pfam" id="PF01676">
    <property type="entry name" value="Metalloenzyme"/>
    <property type="match status" value="1"/>
</dbReference>
<feature type="domain" description="BPG-independent PGAM N-terminal" evidence="10">
    <location>
        <begin position="96"/>
        <end position="313"/>
    </location>
</feature>
<comment type="similarity">
    <text evidence="3">Belongs to the BPG-independent phosphoglycerate mutase family.</text>
</comment>
<dbReference type="GO" id="GO:0006096">
    <property type="term" value="P:glycolytic process"/>
    <property type="evidence" value="ECO:0007669"/>
    <property type="project" value="UniProtKB-UniPathway"/>
</dbReference>
<dbReference type="SUPFAM" id="SSF53649">
    <property type="entry name" value="Alkaline phosphatase-like"/>
    <property type="match status" value="1"/>
</dbReference>
<dbReference type="GO" id="GO:0004619">
    <property type="term" value="F:phosphoglycerate mutase activity"/>
    <property type="evidence" value="ECO:0007669"/>
    <property type="project" value="UniProtKB-EC"/>
</dbReference>
<evidence type="ECO:0000259" key="9">
    <source>
        <dbReference type="Pfam" id="PF01676"/>
    </source>
</evidence>
<comment type="pathway">
    <text evidence="2">Carbohydrate degradation; glycolysis; pyruvate from D-glyceraldehyde 3-phosphate: step 3/5.</text>
</comment>
<reference evidence="11 12" key="1">
    <citation type="submission" date="2019-05" db="EMBL/GenBank/DDBJ databases">
        <title>The compact genome of Giardia muris reveals important steps in the evolution of intestinal protozoan parasites.</title>
        <authorList>
            <person name="Xu F."/>
            <person name="Jimenez-Gonzalez A."/>
            <person name="Einarsson E."/>
            <person name="Astvaldsson A."/>
            <person name="Peirasmaki D."/>
            <person name="Eckmann L."/>
            <person name="Andersson J.O."/>
            <person name="Svard S.G."/>
            <person name="Jerlstrom-Hultqvist J."/>
        </authorList>
    </citation>
    <scope>NUCLEOTIDE SEQUENCE [LARGE SCALE GENOMIC DNA]</scope>
    <source>
        <strain evidence="11 12">Roberts-Thomson</strain>
    </source>
</reference>
<dbReference type="InterPro" id="IPR006124">
    <property type="entry name" value="Metalloenzyme"/>
</dbReference>
<dbReference type="GO" id="GO:0005737">
    <property type="term" value="C:cytoplasm"/>
    <property type="evidence" value="ECO:0007669"/>
    <property type="project" value="InterPro"/>
</dbReference>
<evidence type="ECO:0000256" key="2">
    <source>
        <dbReference type="ARBA" id="ARBA00004798"/>
    </source>
</evidence>
<keyword evidence="6" id="KW-0324">Glycolysis</keyword>
<dbReference type="InterPro" id="IPR036646">
    <property type="entry name" value="PGAM_B_sf"/>
</dbReference>
<evidence type="ECO:0000256" key="8">
    <source>
        <dbReference type="ARBA" id="ARBA00023235"/>
    </source>
</evidence>
<dbReference type="Pfam" id="PF06415">
    <property type="entry name" value="iPGM_N"/>
    <property type="match status" value="1"/>
</dbReference>
<dbReference type="Gene3D" id="3.40.720.10">
    <property type="entry name" value="Alkaline Phosphatase, subunit A"/>
    <property type="match status" value="1"/>
</dbReference>
<dbReference type="VEuPathDB" id="GiardiaDB:GMRT_11320"/>
<dbReference type="Gene3D" id="3.40.1450.10">
    <property type="entry name" value="BPG-independent phosphoglycerate mutase, domain B"/>
    <property type="match status" value="1"/>
</dbReference>
<keyword evidence="12" id="KW-1185">Reference proteome</keyword>
<protein>
    <recommendedName>
        <fullName evidence="4">phosphoglycerate mutase (2,3-diphosphoglycerate-independent)</fullName>
        <ecNumber evidence="4">5.4.2.12</ecNumber>
    </recommendedName>
</protein>
<dbReference type="GO" id="GO:0006007">
    <property type="term" value="P:glucose catabolic process"/>
    <property type="evidence" value="ECO:0007669"/>
    <property type="project" value="InterPro"/>
</dbReference>
<accession>A0A4Z1SSJ0</accession>
<dbReference type="SUPFAM" id="SSF64158">
    <property type="entry name" value="2,3-Bisphosphoglycerate-independent phosphoglycerate mutase, substrate-binding domain"/>
    <property type="match status" value="1"/>
</dbReference>
<comment type="caution">
    <text evidence="11">The sequence shown here is derived from an EMBL/GenBank/DDBJ whole genome shotgun (WGS) entry which is preliminary data.</text>
</comment>
<comment type="cofactor">
    <cofactor evidence="1">
        <name>Mn(2+)</name>
        <dbReference type="ChEBI" id="CHEBI:29035"/>
    </cofactor>
</comment>
<evidence type="ECO:0000256" key="4">
    <source>
        <dbReference type="ARBA" id="ARBA00012026"/>
    </source>
</evidence>
<keyword evidence="8" id="KW-0413">Isomerase</keyword>
<sequence length="605" mass="65528">MPRKPLEPHGRVTRGRRPVVLCICDGMGYGRAAEADAVRAAYTPVLDMLHARYPHTALYAHGTHVGLPEDTDMGNSEVGHNCIGCGRVLAQGAKLINEALASGALFGPGTVWARCVAQAREGAGRQRSLHLVGLFSDGNVHSHLAHLFALLRRAKADGVGRVRLHLLFDGRDVGETSGPLFIEKLDGLLAELNTAEKDGGFECRVASGGGRMTTTMDRYEADWGIVERGFLAHVHGVSVHGNYFGALGEAYAALQTKGRRSGEGVVIDQNLEEFVLVDGASGRPVGPVEDGDVVVLFNFRGDRALEFSQAMDAVAGGEEAAAAFRPFRLAFGRDEVAKRYPAVAGEKMAGAARPVPRGVFYAGMMLYDGDLQIPRHFLVDPPRISDTLDDYLTEAGVACYAVSETQKYGHVTYFFNGNRSGKFSEALDTYEEVASDKDIEFSRAPWMKAHEITRLTEAAIRGGRHPFIRLNYPNPDMVGHCGDFEMARLAVECVDVCLGRLHRAVSDVGGCLIVIADHGNSDEMFELTKDGQVKKDAQGRPVVKTSHSLNPVPCIIVDEGGEGGKKEYRPELRSGMGLSSVAATVLELLGFKKPDEYDESVLQFE</sequence>
<feature type="domain" description="Metalloenzyme" evidence="9">
    <location>
        <begin position="18"/>
        <end position="593"/>
    </location>
</feature>
<dbReference type="OrthoDB" id="6762776at2759"/>
<evidence type="ECO:0000256" key="5">
    <source>
        <dbReference type="ARBA" id="ARBA00022723"/>
    </source>
</evidence>
<dbReference type="GO" id="GO:0030145">
    <property type="term" value="F:manganese ion binding"/>
    <property type="evidence" value="ECO:0007669"/>
    <property type="project" value="InterPro"/>
</dbReference>
<keyword evidence="5" id="KW-0479">Metal-binding</keyword>
<proteinExistence type="inferred from homology"/>
<dbReference type="CDD" id="cd16010">
    <property type="entry name" value="iPGM"/>
    <property type="match status" value="1"/>
</dbReference>
<dbReference type="PANTHER" id="PTHR31637:SF0">
    <property type="entry name" value="2,3-BISPHOSPHOGLYCERATE-INDEPENDENT PHOSPHOGLYCERATE MUTASE"/>
    <property type="match status" value="1"/>
</dbReference>
<evidence type="ECO:0000313" key="11">
    <source>
        <dbReference type="EMBL" id="TNJ26628.1"/>
    </source>
</evidence>
<dbReference type="InterPro" id="IPR005995">
    <property type="entry name" value="Pgm_bpd_ind"/>
</dbReference>
<dbReference type="InterPro" id="IPR017850">
    <property type="entry name" value="Alkaline_phosphatase_core_sf"/>
</dbReference>
<evidence type="ECO:0000259" key="10">
    <source>
        <dbReference type="Pfam" id="PF06415"/>
    </source>
</evidence>